<dbReference type="InterPro" id="IPR036156">
    <property type="entry name" value="Beta-gal/glucu_dom_sf"/>
</dbReference>
<feature type="domain" description="Glycosyl hydrolases family 2 sugar binding" evidence="7">
    <location>
        <begin position="105"/>
        <end position="191"/>
    </location>
</feature>
<keyword evidence="9" id="KW-1185">Reference proteome</keyword>
<dbReference type="InterPro" id="IPR051913">
    <property type="entry name" value="GH2_Domain-Containing"/>
</dbReference>
<dbReference type="InterPro" id="IPR006103">
    <property type="entry name" value="Glyco_hydro_2_cat"/>
</dbReference>
<keyword evidence="2 8" id="KW-0378">Hydrolase</keyword>
<dbReference type="InterPro" id="IPR006102">
    <property type="entry name" value="Ig-like_GH2"/>
</dbReference>
<dbReference type="Gene3D" id="2.60.40.10">
    <property type="entry name" value="Immunoglobulins"/>
    <property type="match status" value="1"/>
</dbReference>
<dbReference type="Pfam" id="PF02836">
    <property type="entry name" value="Glyco_hydro_2_C"/>
    <property type="match status" value="1"/>
</dbReference>
<protein>
    <submittedName>
        <fullName evidence="8">Glycoside hydrolase superfamily</fullName>
    </submittedName>
</protein>
<evidence type="ECO:0000256" key="4">
    <source>
        <dbReference type="SAM" id="SignalP"/>
    </source>
</evidence>
<dbReference type="Gene3D" id="2.60.120.260">
    <property type="entry name" value="Galactose-binding domain-like"/>
    <property type="match status" value="1"/>
</dbReference>
<dbReference type="EMBL" id="CALTRL010005730">
    <property type="protein sequence ID" value="CAH7685581.1"/>
    <property type="molecule type" value="Genomic_DNA"/>
</dbReference>
<proteinExistence type="inferred from homology"/>
<dbReference type="GO" id="GO:0004553">
    <property type="term" value="F:hydrolase activity, hydrolyzing O-glycosyl compounds"/>
    <property type="evidence" value="ECO:0007669"/>
    <property type="project" value="InterPro"/>
</dbReference>
<feature type="chain" id="PRO_5043908673" evidence="4">
    <location>
        <begin position="22"/>
        <end position="662"/>
    </location>
</feature>
<dbReference type="Pfam" id="PF00703">
    <property type="entry name" value="Glyco_hydro_2"/>
    <property type="match status" value="1"/>
</dbReference>
<feature type="domain" description="Glycoside hydrolase family 2 catalytic" evidence="6">
    <location>
        <begin position="380"/>
        <end position="620"/>
    </location>
</feature>
<reference evidence="8" key="1">
    <citation type="submission" date="2022-06" db="EMBL/GenBank/DDBJ databases">
        <authorList>
            <consortium name="SYNGENTA / RWTH Aachen University"/>
        </authorList>
    </citation>
    <scope>NUCLEOTIDE SEQUENCE</scope>
</reference>
<dbReference type="Gene3D" id="3.20.20.80">
    <property type="entry name" value="Glycosidases"/>
    <property type="match status" value="1"/>
</dbReference>
<dbReference type="InterPro" id="IPR006104">
    <property type="entry name" value="Glyco_hydro_2_N"/>
</dbReference>
<organism evidence="8 9">
    <name type="scientific">Phakopsora pachyrhizi</name>
    <name type="common">Asian soybean rust disease fungus</name>
    <dbReference type="NCBI Taxonomy" id="170000"/>
    <lineage>
        <taxon>Eukaryota</taxon>
        <taxon>Fungi</taxon>
        <taxon>Dikarya</taxon>
        <taxon>Basidiomycota</taxon>
        <taxon>Pucciniomycotina</taxon>
        <taxon>Pucciniomycetes</taxon>
        <taxon>Pucciniales</taxon>
        <taxon>Phakopsoraceae</taxon>
        <taxon>Phakopsora</taxon>
    </lineage>
</organism>
<feature type="signal peptide" evidence="4">
    <location>
        <begin position="1"/>
        <end position="21"/>
    </location>
</feature>
<keyword evidence="4" id="KW-0732">Signal</keyword>
<dbReference type="SUPFAM" id="SSF49785">
    <property type="entry name" value="Galactose-binding domain-like"/>
    <property type="match status" value="1"/>
</dbReference>
<evidence type="ECO:0000259" key="7">
    <source>
        <dbReference type="Pfam" id="PF02837"/>
    </source>
</evidence>
<dbReference type="SUPFAM" id="SSF49303">
    <property type="entry name" value="beta-Galactosidase/glucuronidase domain"/>
    <property type="match status" value="1"/>
</dbReference>
<evidence type="ECO:0000313" key="9">
    <source>
        <dbReference type="Proteomes" id="UP001153365"/>
    </source>
</evidence>
<accession>A0AAV0BER4</accession>
<keyword evidence="3" id="KW-0326">Glycosidase</keyword>
<dbReference type="PANTHER" id="PTHR42732">
    <property type="entry name" value="BETA-GALACTOSIDASE"/>
    <property type="match status" value="1"/>
</dbReference>
<dbReference type="InterPro" id="IPR008979">
    <property type="entry name" value="Galactose-bd-like_sf"/>
</dbReference>
<feature type="domain" description="Glycoside hydrolase family 2 immunoglobulin-like beta-sandwich" evidence="5">
    <location>
        <begin position="234"/>
        <end position="333"/>
    </location>
</feature>
<evidence type="ECO:0000256" key="1">
    <source>
        <dbReference type="ARBA" id="ARBA00007401"/>
    </source>
</evidence>
<comment type="similarity">
    <text evidence="1">Belongs to the glycosyl hydrolase 2 family.</text>
</comment>
<dbReference type="InterPro" id="IPR013783">
    <property type="entry name" value="Ig-like_fold"/>
</dbReference>
<evidence type="ECO:0000259" key="6">
    <source>
        <dbReference type="Pfam" id="PF02836"/>
    </source>
</evidence>
<gene>
    <name evidence="8" type="ORF">PPACK8108_LOCUS20136</name>
</gene>
<dbReference type="Pfam" id="PF02837">
    <property type="entry name" value="Glyco_hydro_2_N"/>
    <property type="match status" value="1"/>
</dbReference>
<evidence type="ECO:0000256" key="2">
    <source>
        <dbReference type="ARBA" id="ARBA00022801"/>
    </source>
</evidence>
<dbReference type="GO" id="GO:0005975">
    <property type="term" value="P:carbohydrate metabolic process"/>
    <property type="evidence" value="ECO:0007669"/>
    <property type="project" value="InterPro"/>
</dbReference>
<name>A0AAV0BER4_PHAPC</name>
<sequence length="662" mass="74565">MRGVLTLTSLILTISLKTSLAAVSSDCVRPKNYELKIPPLTTNWTSSVGLSPWPEYPRPQLRRESFLNLNGLWEFRPAKSTDELRNPPINGCGFDDQILVPFPMESGLSGIMSNHTLSWYRKTFSVPQNWTGEIKLNFGAVDYEATVFVNGQELGFHRGGYFRFDLNITSSLNGAGKENEILVFVYDPSNSKDAMIPIGKQALDPTHTFYTSSSGIWQTVFIEPVPISHVTEIQLNGDMRGKVRVRVVTNSVKDPTAVTLKNSTVKLTVFSPRISSTDDNLYPEKLGDVILNVQGNTNSDFEFKIQSPKLWSPETPNLYHVRVEYGDDVVHSYLGLRTVEKRKDSKGIYRTFLNGQSVFPFGTLDQGYWPDGIYTAPSFEAMQYDLKVLKQLGLNSLRKHVKIEPDLFYYACDRIGLLVFQDMPSMNAFAPWPNDSQQAEFERQLKLMVTTHLSFPSIIIWVIYNEGWGQIGSSPELVLAPALKEMDPTRLVIGVSGWRYHGAGDFHDNHHYPYPQCGSPFYSLESAPHDSSKIAIQGEFGGIGQIPDLKNLWNVSQALSSLNQTYEMVESIEVWNYRALKMVQELKEQTVMFSCAGAIYTQTTDVEAETNGLMTYDRRILRADVKRWKDLVMSIYGAATDGTNSSDSRSVGSLKMYDIKNP</sequence>
<dbReference type="Proteomes" id="UP001153365">
    <property type="component" value="Unassembled WGS sequence"/>
</dbReference>
<comment type="caution">
    <text evidence="8">The sequence shown here is derived from an EMBL/GenBank/DDBJ whole genome shotgun (WGS) entry which is preliminary data.</text>
</comment>
<dbReference type="InterPro" id="IPR017853">
    <property type="entry name" value="GH"/>
</dbReference>
<evidence type="ECO:0000313" key="8">
    <source>
        <dbReference type="EMBL" id="CAH7685581.1"/>
    </source>
</evidence>
<dbReference type="SUPFAM" id="SSF51445">
    <property type="entry name" value="(Trans)glycosidases"/>
    <property type="match status" value="1"/>
</dbReference>
<evidence type="ECO:0000259" key="5">
    <source>
        <dbReference type="Pfam" id="PF00703"/>
    </source>
</evidence>
<dbReference type="PANTHER" id="PTHR42732:SF2">
    <property type="entry name" value="BETA-MANNOSIDASE"/>
    <property type="match status" value="1"/>
</dbReference>
<dbReference type="AlphaFoldDB" id="A0AAV0BER4"/>
<evidence type="ECO:0000256" key="3">
    <source>
        <dbReference type="ARBA" id="ARBA00023295"/>
    </source>
</evidence>